<sequence>MKGGSVSFVIENGLCRLVSAAPNAGYETKVSQADGWIRVDLIQGAHGSSAFCIGHENRTDVWEF</sequence>
<evidence type="ECO:0000313" key="1">
    <source>
        <dbReference type="EMBL" id="GGK64953.1"/>
    </source>
</evidence>
<name>A0AA37BFU1_9ACTN</name>
<reference evidence="1" key="2">
    <citation type="submission" date="2022-09" db="EMBL/GenBank/DDBJ databases">
        <authorList>
            <person name="Sun Q."/>
            <person name="Ohkuma M."/>
        </authorList>
    </citation>
    <scope>NUCLEOTIDE SEQUENCE</scope>
    <source>
        <strain evidence="1">JCM 3093</strain>
    </source>
</reference>
<accession>A0AA37BFU1</accession>
<dbReference type="EMBL" id="BMQD01000006">
    <property type="protein sequence ID" value="GGK64953.1"/>
    <property type="molecule type" value="Genomic_DNA"/>
</dbReference>
<reference evidence="1" key="1">
    <citation type="journal article" date="2014" name="Int. J. Syst. Evol. Microbiol.">
        <title>Complete genome sequence of Corynebacterium casei LMG S-19264T (=DSM 44701T), isolated from a smear-ripened cheese.</title>
        <authorList>
            <consortium name="US DOE Joint Genome Institute (JGI-PGF)"/>
            <person name="Walter F."/>
            <person name="Albersmeier A."/>
            <person name="Kalinowski J."/>
            <person name="Ruckert C."/>
        </authorList>
    </citation>
    <scope>NUCLEOTIDE SEQUENCE</scope>
    <source>
        <strain evidence="1">JCM 3093</strain>
    </source>
</reference>
<gene>
    <name evidence="1" type="ORF">GCM10010126_25290</name>
</gene>
<dbReference type="AlphaFoldDB" id="A0AA37BFU1"/>
<dbReference type="Proteomes" id="UP000627984">
    <property type="component" value="Unassembled WGS sequence"/>
</dbReference>
<evidence type="ECO:0000313" key="2">
    <source>
        <dbReference type="Proteomes" id="UP000627984"/>
    </source>
</evidence>
<comment type="caution">
    <text evidence="1">The sequence shown here is derived from an EMBL/GenBank/DDBJ whole genome shotgun (WGS) entry which is preliminary data.</text>
</comment>
<organism evidence="1 2">
    <name type="scientific">Planomonospora parontospora</name>
    <dbReference type="NCBI Taxonomy" id="58119"/>
    <lineage>
        <taxon>Bacteria</taxon>
        <taxon>Bacillati</taxon>
        <taxon>Actinomycetota</taxon>
        <taxon>Actinomycetes</taxon>
        <taxon>Streptosporangiales</taxon>
        <taxon>Streptosporangiaceae</taxon>
        <taxon>Planomonospora</taxon>
    </lineage>
</organism>
<protein>
    <submittedName>
        <fullName evidence="1">Uncharacterized protein</fullName>
    </submittedName>
</protein>
<proteinExistence type="predicted"/>